<dbReference type="InterPro" id="IPR045584">
    <property type="entry name" value="Pilin-like"/>
</dbReference>
<comment type="caution">
    <text evidence="2">The sequence shown here is derived from an EMBL/GenBank/DDBJ whole genome shotgun (WGS) entry which is preliminary data.</text>
</comment>
<evidence type="ECO:0000256" key="1">
    <source>
        <dbReference type="SAM" id="Phobius"/>
    </source>
</evidence>
<dbReference type="AlphaFoldDB" id="A0A0F9VBM3"/>
<keyword evidence="1" id="KW-0472">Membrane</keyword>
<dbReference type="SUPFAM" id="SSF54523">
    <property type="entry name" value="Pili subunits"/>
    <property type="match status" value="1"/>
</dbReference>
<keyword evidence="1" id="KW-1133">Transmembrane helix</keyword>
<reference evidence="2" key="1">
    <citation type="journal article" date="2015" name="Nature">
        <title>Complex archaea that bridge the gap between prokaryotes and eukaryotes.</title>
        <authorList>
            <person name="Spang A."/>
            <person name="Saw J.H."/>
            <person name="Jorgensen S.L."/>
            <person name="Zaremba-Niedzwiedzka K."/>
            <person name="Martijn J."/>
            <person name="Lind A.E."/>
            <person name="van Eijk R."/>
            <person name="Schleper C."/>
            <person name="Guy L."/>
            <person name="Ettema T.J."/>
        </authorList>
    </citation>
    <scope>NUCLEOTIDE SEQUENCE</scope>
</reference>
<sequence length="291" mass="32636">MMKSFTLIEVLVIIGIMVILMVLALPAYRSFQNELDLNNSTEEIINTLRIAQNKTLASEGASQYGVYFDQTTSPHQYTLFKGNDYASRNSSFDKIHKLPKSVEISDISLNGGESEIIFDRISGTTSQFGSLIIRLKDNPTKTKTVYIENSGQVGLTSPSTPSDAARIKDSRHVHFDLGWSIQSATLLKFYFPDIPQTEQVDMADYFNADKTEFDWAGIFIVDGIDQTFQVHTHSLDTFNLCIHRDRNQGRTNQEVIIYIVEGGVDKEIAHYLADVNDSVTEGPYGGTKEIQ</sequence>
<proteinExistence type="predicted"/>
<accession>A0A0F9VBM3</accession>
<evidence type="ECO:0008006" key="3">
    <source>
        <dbReference type="Google" id="ProtNLM"/>
    </source>
</evidence>
<keyword evidence="1" id="KW-0812">Transmembrane</keyword>
<organism evidence="2">
    <name type="scientific">marine sediment metagenome</name>
    <dbReference type="NCBI Taxonomy" id="412755"/>
    <lineage>
        <taxon>unclassified sequences</taxon>
        <taxon>metagenomes</taxon>
        <taxon>ecological metagenomes</taxon>
    </lineage>
</organism>
<protein>
    <recommendedName>
        <fullName evidence="3">General secretion pathway GspH domain-containing protein</fullName>
    </recommendedName>
</protein>
<feature type="transmembrane region" description="Helical" evidence="1">
    <location>
        <begin position="7"/>
        <end position="28"/>
    </location>
</feature>
<dbReference type="EMBL" id="LAZR01000060">
    <property type="protein sequence ID" value="KKN97172.1"/>
    <property type="molecule type" value="Genomic_DNA"/>
</dbReference>
<gene>
    <name evidence="2" type="ORF">LCGC14_0161470</name>
</gene>
<evidence type="ECO:0000313" key="2">
    <source>
        <dbReference type="EMBL" id="KKN97172.1"/>
    </source>
</evidence>
<name>A0A0F9VBM3_9ZZZZ</name>
<dbReference type="Gene3D" id="3.30.700.10">
    <property type="entry name" value="Glycoprotein, Type 4 Pilin"/>
    <property type="match status" value="1"/>
</dbReference>